<gene>
    <name evidence="5" type="primary">LOC101853100</name>
</gene>
<evidence type="ECO:0000313" key="5">
    <source>
        <dbReference type="RefSeq" id="XP_005101872.1"/>
    </source>
</evidence>
<evidence type="ECO:0000313" key="4">
    <source>
        <dbReference type="Proteomes" id="UP000694888"/>
    </source>
</evidence>
<dbReference type="SUPFAM" id="SSF52058">
    <property type="entry name" value="L domain-like"/>
    <property type="match status" value="1"/>
</dbReference>
<accession>A0ABM0JUL6</accession>
<organism evidence="4 5">
    <name type="scientific">Aplysia californica</name>
    <name type="common">California sea hare</name>
    <dbReference type="NCBI Taxonomy" id="6500"/>
    <lineage>
        <taxon>Eukaryota</taxon>
        <taxon>Metazoa</taxon>
        <taxon>Spiralia</taxon>
        <taxon>Lophotrochozoa</taxon>
        <taxon>Mollusca</taxon>
        <taxon>Gastropoda</taxon>
        <taxon>Heterobranchia</taxon>
        <taxon>Euthyneura</taxon>
        <taxon>Tectipleura</taxon>
        <taxon>Aplysiida</taxon>
        <taxon>Aplysioidea</taxon>
        <taxon>Aplysiidae</taxon>
        <taxon>Aplysia</taxon>
    </lineage>
</organism>
<dbReference type="PANTHER" id="PTHR48051:SF1">
    <property type="entry name" value="RAS SUPPRESSOR PROTEIN 1"/>
    <property type="match status" value="1"/>
</dbReference>
<dbReference type="GeneID" id="101853100"/>
<dbReference type="PANTHER" id="PTHR48051">
    <property type="match status" value="1"/>
</dbReference>
<name>A0ABM0JUL6_APLCA</name>
<dbReference type="RefSeq" id="XP_005101872.1">
    <property type="nucleotide sequence ID" value="XM_005101815.3"/>
</dbReference>
<dbReference type="InterPro" id="IPR050216">
    <property type="entry name" value="LRR_domain-containing"/>
</dbReference>
<dbReference type="InterPro" id="IPR032675">
    <property type="entry name" value="LRR_dom_sf"/>
</dbReference>
<evidence type="ECO:0000256" key="2">
    <source>
        <dbReference type="ARBA" id="ARBA00022737"/>
    </source>
</evidence>
<reference evidence="5" key="1">
    <citation type="submission" date="2025-08" db="UniProtKB">
        <authorList>
            <consortium name="RefSeq"/>
        </authorList>
    </citation>
    <scope>IDENTIFICATION</scope>
</reference>
<protein>
    <submittedName>
        <fullName evidence="5">Uncharacterized protein LOC101853100</fullName>
    </submittedName>
</protein>
<proteinExistence type="predicted"/>
<feature type="region of interest" description="Disordered" evidence="3">
    <location>
        <begin position="411"/>
        <end position="451"/>
    </location>
</feature>
<evidence type="ECO:0000256" key="1">
    <source>
        <dbReference type="ARBA" id="ARBA00022614"/>
    </source>
</evidence>
<keyword evidence="4" id="KW-1185">Reference proteome</keyword>
<keyword evidence="1" id="KW-0433">Leucine-rich repeat</keyword>
<sequence length="458" mass="53097">MNNLGSDLNASIRADNMEGMGEPFLGFELLLFRRFQHHPALWYEWRERLWKRADPGAETLESACLTDDSALLSLESLEELGVGDIHQDLWYLSVMLHGRPKHLLEMVKQEIEREKCKRFPKAGETLLMRYLKLHQFTVLSLDSMFKFGDDNRLPREIFRCPNVKYLSLKYNGLEHLPCDIGRMASLEYLALTNNKLSVWSLPYSLTFLTRLQTLLLDNNLLDALPGFLTKLPCLKTVHRHGNHNYFKSTFMWYHTDVNLRIIAVPCEAQAHKKQESLQFWAAQSIIGSKSNFFESASVAPVLKDYIAEIYNLFNICHHCDKAQLTSANGYKVITFKNPYLGNTCVPFQHWACSLECARAVEIPARKEQISAARQLDQQYEDYIKECMRKFTSCRSPRHFLSFGSRESTEPRRASWRAGDVMEGQRKEVSRRRRRRDREKNKIVPPSDSSRTNCGCVLS</sequence>
<evidence type="ECO:0000256" key="3">
    <source>
        <dbReference type="SAM" id="MobiDB-lite"/>
    </source>
</evidence>
<dbReference type="Proteomes" id="UP000694888">
    <property type="component" value="Unplaced"/>
</dbReference>
<keyword evidence="2" id="KW-0677">Repeat</keyword>
<dbReference type="Gene3D" id="3.80.10.10">
    <property type="entry name" value="Ribonuclease Inhibitor"/>
    <property type="match status" value="1"/>
</dbReference>